<dbReference type="PANTHER" id="PTHR23135">
    <property type="entry name" value="MUR LIGASE FAMILY MEMBER"/>
    <property type="match status" value="1"/>
</dbReference>
<dbReference type="UniPathway" id="UPA00219"/>
<keyword evidence="8" id="KW-1185">Reference proteome</keyword>
<feature type="binding site" evidence="3">
    <location>
        <begin position="155"/>
        <end position="161"/>
    </location>
    <ligand>
        <name>ATP</name>
        <dbReference type="ChEBI" id="CHEBI:30616"/>
    </ligand>
</feature>
<comment type="caution">
    <text evidence="3">Lacks conserved residue(s) required for the propagation of feature annotation.</text>
</comment>
<dbReference type="STRING" id="1423804.FD14_GL003139"/>
<keyword evidence="3 4" id="KW-0131">Cell cycle</keyword>
<feature type="domain" description="Mur ligase central" evidence="6">
    <location>
        <begin position="154"/>
        <end position="374"/>
    </location>
</feature>
<dbReference type="Gene3D" id="3.90.190.20">
    <property type="entry name" value="Mur ligase, C-terminal domain"/>
    <property type="match status" value="1"/>
</dbReference>
<evidence type="ECO:0000313" key="7">
    <source>
        <dbReference type="EMBL" id="KRN26070.1"/>
    </source>
</evidence>
<sequence>MICLRNAIELALIGANESTVVGVVMNGDLTKQHLGDESKPMSLDMTQALTLLNEHQLLIQTTQPASTQTFQHVTYDSRQVTADTLFFCKGNFKPAYLASAKAAGATAYVAETAYDEAGAGLTGIIVTNIQKAMALLGAAFYGYPQNDLFIVAFTGTKGKTTSSYFTYHIEKQHTDNHVALFSTIDRIVGNKPADKFKSDLTTPESLDLFHDMRSAVDNGMTHLVMEVSSQAYKKNRVYGLTFDVGIFLNITPDHIGENEHPTFADYLHCKEQLLVNSRTCIINAETAQLLDVYQTAKATTEPEQIYLYAREGAKLALPLDLDVTFKNVNEDLHQSDFAVTALSDKAKALALDETYELHVPGDYNESNAVSAIMAGALSGAKSTEIKQALVDVHVPGRMEMVTSPDHGTIYIDYAHNYASLKALLQFLHQQTHAGKVIVVIGSTGNKGVSRREGFGKALSEEADVAILTTDDPGYEDPKVIADAIDAHIDHERVTVQFVMDRQTAIETAINMSTPDDIVVLAGKGEDAYQKVNGVNTPYPTDVTIAKNAVKEL</sequence>
<name>A0A0R2FEN7_9LACO</name>
<feature type="modified residue" description="N6-carboxylysine" evidence="3">
    <location>
        <position position="270"/>
    </location>
</feature>
<dbReference type="Proteomes" id="UP000051442">
    <property type="component" value="Unassembled WGS sequence"/>
</dbReference>
<dbReference type="PATRIC" id="fig|1423804.4.peg.3373"/>
<dbReference type="PANTHER" id="PTHR23135:SF4">
    <property type="entry name" value="UDP-N-ACETYLMURAMOYL-L-ALANYL-D-GLUTAMATE--2,6-DIAMINOPIMELATE LIGASE MURE HOMOLOG, CHLOROPLASTIC"/>
    <property type="match status" value="1"/>
</dbReference>
<keyword evidence="3 4" id="KW-0132">Cell division</keyword>
<comment type="similarity">
    <text evidence="2 3">Belongs to the MurCDEF family. MurE subfamily.</text>
</comment>
<keyword evidence="3 4" id="KW-0573">Peptidoglycan synthesis</keyword>
<evidence type="ECO:0000256" key="4">
    <source>
        <dbReference type="RuleBase" id="RU004135"/>
    </source>
</evidence>
<dbReference type="GO" id="GO:0000287">
    <property type="term" value="F:magnesium ion binding"/>
    <property type="evidence" value="ECO:0007669"/>
    <property type="project" value="UniProtKB-UniRule"/>
</dbReference>
<comment type="function">
    <text evidence="3">Catalyzes the addition of an amino acid to the nucleotide precursor UDP-N-acetylmuramoyl-L-alanyl-D-glutamate (UMAG) in the biosynthesis of bacterial cell-wall peptidoglycan.</text>
</comment>
<evidence type="ECO:0000256" key="3">
    <source>
        <dbReference type="HAMAP-Rule" id="MF_00208"/>
    </source>
</evidence>
<keyword evidence="3 4" id="KW-0133">Cell shape</keyword>
<keyword evidence="3" id="KW-0436">Ligase</keyword>
<dbReference type="SUPFAM" id="SSF53623">
    <property type="entry name" value="MurD-like peptide ligases, catalytic domain"/>
    <property type="match status" value="1"/>
</dbReference>
<evidence type="ECO:0000259" key="6">
    <source>
        <dbReference type="Pfam" id="PF08245"/>
    </source>
</evidence>
<dbReference type="GO" id="GO:0051301">
    <property type="term" value="P:cell division"/>
    <property type="evidence" value="ECO:0007669"/>
    <property type="project" value="UniProtKB-KW"/>
</dbReference>
<evidence type="ECO:0000256" key="2">
    <source>
        <dbReference type="ARBA" id="ARBA00005898"/>
    </source>
</evidence>
<dbReference type="InterPro" id="IPR005761">
    <property type="entry name" value="UDP-N-AcMur-Glu-dNH2Pim_ligase"/>
</dbReference>
<keyword evidence="3" id="KW-0067">ATP-binding</keyword>
<comment type="PTM">
    <text evidence="3">Carboxylation is probably crucial for Mg(2+) binding and, consequently, for the gamma-phosphate positioning of ATP.</text>
</comment>
<dbReference type="Pfam" id="PF08245">
    <property type="entry name" value="Mur_ligase_M"/>
    <property type="match status" value="1"/>
</dbReference>
<dbReference type="HAMAP" id="MF_00208">
    <property type="entry name" value="MurE"/>
    <property type="match status" value="1"/>
</dbReference>
<feature type="binding site" evidence="3">
    <location>
        <position position="228"/>
    </location>
    <ligand>
        <name>UDP-N-acetyl-alpha-D-muramoyl-L-alanyl-D-glutamate</name>
        <dbReference type="ChEBI" id="CHEBI:83900"/>
    </ligand>
</feature>
<dbReference type="SUPFAM" id="SSF63418">
    <property type="entry name" value="MurE/MurF N-terminal domain"/>
    <property type="match status" value="1"/>
</dbReference>
<dbReference type="Gene3D" id="3.40.1390.10">
    <property type="entry name" value="MurE/MurF, N-terminal domain"/>
    <property type="match status" value="1"/>
</dbReference>
<evidence type="ECO:0000256" key="1">
    <source>
        <dbReference type="ARBA" id="ARBA00004752"/>
    </source>
</evidence>
<dbReference type="Pfam" id="PF02875">
    <property type="entry name" value="Mur_ligase_C"/>
    <property type="match status" value="1"/>
</dbReference>
<keyword evidence="3 4" id="KW-0961">Cell wall biogenesis/degradation</keyword>
<dbReference type="NCBIfam" id="TIGR01085">
    <property type="entry name" value="murE"/>
    <property type="match status" value="1"/>
</dbReference>
<dbReference type="EMBL" id="AYZM01000046">
    <property type="protein sequence ID" value="KRN26070.1"/>
    <property type="molecule type" value="Genomic_DNA"/>
</dbReference>
<keyword evidence="3" id="KW-0460">Magnesium</keyword>
<comment type="cofactor">
    <cofactor evidence="3">
        <name>Mg(2+)</name>
        <dbReference type="ChEBI" id="CHEBI:18420"/>
    </cofactor>
</comment>
<comment type="subcellular location">
    <subcellularLocation>
        <location evidence="3 4">Cytoplasm</location>
    </subcellularLocation>
</comment>
<dbReference type="GO" id="GO:0016881">
    <property type="term" value="F:acid-amino acid ligase activity"/>
    <property type="evidence" value="ECO:0007669"/>
    <property type="project" value="UniProtKB-UniRule"/>
</dbReference>
<dbReference type="GO" id="GO:0071555">
    <property type="term" value="P:cell wall organization"/>
    <property type="evidence" value="ECO:0007669"/>
    <property type="project" value="UniProtKB-KW"/>
</dbReference>
<protein>
    <recommendedName>
        <fullName evidence="3">UDP-N-acetylmuramyl-tripeptide synthetase</fullName>
        <ecNumber evidence="3">6.3.2.-</ecNumber>
    </recommendedName>
    <alternativeName>
        <fullName evidence="3">UDP-MurNAc-tripeptide synthetase</fullName>
    </alternativeName>
</protein>
<dbReference type="GO" id="GO:0008360">
    <property type="term" value="P:regulation of cell shape"/>
    <property type="evidence" value="ECO:0007669"/>
    <property type="project" value="UniProtKB-KW"/>
</dbReference>
<keyword evidence="3" id="KW-0547">Nucleotide-binding</keyword>
<feature type="binding site" evidence="3">
    <location>
        <position position="77"/>
    </location>
    <ligand>
        <name>UDP-N-acetyl-alpha-D-muramoyl-L-alanyl-D-glutamate</name>
        <dbReference type="ChEBI" id="CHEBI:83900"/>
    </ligand>
</feature>
<dbReference type="GO" id="GO:0005737">
    <property type="term" value="C:cytoplasm"/>
    <property type="evidence" value="ECO:0007669"/>
    <property type="project" value="UniProtKB-SubCell"/>
</dbReference>
<keyword evidence="3" id="KW-0963">Cytoplasm</keyword>
<evidence type="ECO:0000313" key="8">
    <source>
        <dbReference type="Proteomes" id="UP000051442"/>
    </source>
</evidence>
<dbReference type="NCBIfam" id="NF001130">
    <property type="entry name" value="PRK00139.2-4"/>
    <property type="match status" value="1"/>
</dbReference>
<reference evidence="7 8" key="1">
    <citation type="journal article" date="2015" name="Genome Announc.">
        <title>Expanding the biotechnology potential of lactobacilli through comparative genomics of 213 strains and associated genera.</title>
        <authorList>
            <person name="Sun Z."/>
            <person name="Harris H.M."/>
            <person name="McCann A."/>
            <person name="Guo C."/>
            <person name="Argimon S."/>
            <person name="Zhang W."/>
            <person name="Yang X."/>
            <person name="Jeffery I.B."/>
            <person name="Cooney J.C."/>
            <person name="Kagawa T.F."/>
            <person name="Liu W."/>
            <person name="Song Y."/>
            <person name="Salvetti E."/>
            <person name="Wrobel A."/>
            <person name="Rasinkangas P."/>
            <person name="Parkhill J."/>
            <person name="Rea M.C."/>
            <person name="O'Sullivan O."/>
            <person name="Ritari J."/>
            <person name="Douillard F.P."/>
            <person name="Paul Ross R."/>
            <person name="Yang R."/>
            <person name="Briner A.E."/>
            <person name="Felis G.E."/>
            <person name="de Vos W.M."/>
            <person name="Barrangou R."/>
            <person name="Klaenhammer T.R."/>
            <person name="Caufield P.W."/>
            <person name="Cui Y."/>
            <person name="Zhang H."/>
            <person name="O'Toole P.W."/>
        </authorList>
    </citation>
    <scope>NUCLEOTIDE SEQUENCE [LARGE SCALE GENOMIC DNA]</scope>
    <source>
        <strain evidence="7 8">DSM 23365</strain>
    </source>
</reference>
<proteinExistence type="inferred from homology"/>
<evidence type="ECO:0000259" key="5">
    <source>
        <dbReference type="Pfam" id="PF02875"/>
    </source>
</evidence>
<gene>
    <name evidence="3" type="primary">murE</name>
    <name evidence="7" type="ORF">FD14_GL003139</name>
</gene>
<organism evidence="7 8">
    <name type="scientific">Secundilactobacillus similis DSM 23365 = JCM 2765</name>
    <dbReference type="NCBI Taxonomy" id="1423804"/>
    <lineage>
        <taxon>Bacteria</taxon>
        <taxon>Bacillati</taxon>
        <taxon>Bacillota</taxon>
        <taxon>Bacilli</taxon>
        <taxon>Lactobacillales</taxon>
        <taxon>Lactobacillaceae</taxon>
        <taxon>Secundilactobacillus</taxon>
    </lineage>
</organism>
<dbReference type="GO" id="GO:0009252">
    <property type="term" value="P:peptidoglycan biosynthetic process"/>
    <property type="evidence" value="ECO:0007669"/>
    <property type="project" value="UniProtKB-UniRule"/>
</dbReference>
<feature type="domain" description="Mur ligase C-terminal" evidence="5">
    <location>
        <begin position="396"/>
        <end position="524"/>
    </location>
</feature>
<dbReference type="SUPFAM" id="SSF53244">
    <property type="entry name" value="MurD-like peptide ligases, peptide-binding domain"/>
    <property type="match status" value="1"/>
</dbReference>
<feature type="binding site" evidence="3">
    <location>
        <position position="236"/>
    </location>
    <ligand>
        <name>UDP-N-acetyl-alpha-D-muramoyl-L-alanyl-D-glutamate</name>
        <dbReference type="ChEBI" id="CHEBI:83900"/>
    </ligand>
</feature>
<dbReference type="InterPro" id="IPR036615">
    <property type="entry name" value="Mur_ligase_C_dom_sf"/>
</dbReference>
<dbReference type="InterPro" id="IPR035911">
    <property type="entry name" value="MurE/MurF_N"/>
</dbReference>
<accession>A0A0R2FEN7</accession>
<comment type="caution">
    <text evidence="7">The sequence shown here is derived from an EMBL/GenBank/DDBJ whole genome shotgun (WGS) entry which is preliminary data.</text>
</comment>
<dbReference type="EC" id="6.3.2.-" evidence="3"/>
<dbReference type="GO" id="GO:0005524">
    <property type="term" value="F:ATP binding"/>
    <property type="evidence" value="ECO:0007669"/>
    <property type="project" value="UniProtKB-UniRule"/>
</dbReference>
<dbReference type="InterPro" id="IPR004101">
    <property type="entry name" value="Mur_ligase_C"/>
</dbReference>
<dbReference type="Gene3D" id="3.40.1190.10">
    <property type="entry name" value="Mur-like, catalytic domain"/>
    <property type="match status" value="1"/>
</dbReference>
<dbReference type="AlphaFoldDB" id="A0A0R2FEN7"/>
<feature type="binding site" evidence="3">
    <location>
        <begin position="201"/>
        <end position="202"/>
    </location>
    <ligand>
        <name>UDP-N-acetyl-alpha-D-muramoyl-L-alanyl-D-glutamate</name>
        <dbReference type="ChEBI" id="CHEBI:83900"/>
    </ligand>
</feature>
<comment type="pathway">
    <text evidence="1 3 4">Cell wall biogenesis; peptidoglycan biosynthesis.</text>
</comment>
<dbReference type="InterPro" id="IPR013221">
    <property type="entry name" value="Mur_ligase_cen"/>
</dbReference>
<dbReference type="InterPro" id="IPR036565">
    <property type="entry name" value="Mur-like_cat_sf"/>
</dbReference>